<dbReference type="NCBIfam" id="NF008292">
    <property type="entry name" value="PRK11072.1"/>
    <property type="match status" value="1"/>
</dbReference>
<comment type="similarity">
    <text evidence="7">Belongs to the GlnE family.</text>
</comment>
<keyword evidence="4 7" id="KW-0067">ATP-binding</keyword>
<comment type="catalytic activity">
    <reaction evidence="7">
        <text>[glutamine synthetase]-L-tyrosine + ATP = [glutamine synthetase]-O(4)-(5'-adenylyl)-L-tyrosine + diphosphate</text>
        <dbReference type="Rhea" id="RHEA:18589"/>
        <dbReference type="Rhea" id="RHEA-COMP:10660"/>
        <dbReference type="Rhea" id="RHEA-COMP:10661"/>
        <dbReference type="ChEBI" id="CHEBI:30616"/>
        <dbReference type="ChEBI" id="CHEBI:33019"/>
        <dbReference type="ChEBI" id="CHEBI:46858"/>
        <dbReference type="ChEBI" id="CHEBI:83624"/>
        <dbReference type="EC" id="2.7.7.42"/>
    </reaction>
</comment>
<dbReference type="Gene3D" id="1.20.120.1510">
    <property type="match status" value="1"/>
</dbReference>
<keyword evidence="2 7" id="KW-0548">Nucleotidyltransferase</keyword>
<keyword evidence="11" id="KW-1185">Reference proteome</keyword>
<dbReference type="Pfam" id="PF03710">
    <property type="entry name" value="GlnE"/>
    <property type="match status" value="2"/>
</dbReference>
<evidence type="ECO:0000256" key="2">
    <source>
        <dbReference type="ARBA" id="ARBA00022695"/>
    </source>
</evidence>
<feature type="region of interest" description="Adenylyl transferase" evidence="7">
    <location>
        <begin position="476"/>
        <end position="982"/>
    </location>
</feature>
<evidence type="ECO:0000313" key="10">
    <source>
        <dbReference type="EMBL" id="MFC3156485.1"/>
    </source>
</evidence>
<dbReference type="SUPFAM" id="SSF81301">
    <property type="entry name" value="Nucleotidyltransferase"/>
    <property type="match status" value="2"/>
</dbReference>
<dbReference type="GO" id="GO:0008882">
    <property type="term" value="F:[glutamate-ammonia-ligase] adenylyltransferase activity"/>
    <property type="evidence" value="ECO:0007669"/>
    <property type="project" value="UniProtKB-EC"/>
</dbReference>
<dbReference type="Proteomes" id="UP001595548">
    <property type="component" value="Unassembled WGS sequence"/>
</dbReference>
<evidence type="ECO:0000256" key="1">
    <source>
        <dbReference type="ARBA" id="ARBA00022679"/>
    </source>
</evidence>
<feature type="domain" description="PII-uridylyltransferase/Glutamine-synthetase adenylyltransferase" evidence="9">
    <location>
        <begin position="857"/>
        <end position="952"/>
    </location>
</feature>
<dbReference type="Gene3D" id="1.10.4050.10">
    <property type="entry name" value="Glutamine synthase adenylyltransferase GlnE"/>
    <property type="match status" value="1"/>
</dbReference>
<reference evidence="11" key="1">
    <citation type="journal article" date="2019" name="Int. J. Syst. Evol. Microbiol.">
        <title>The Global Catalogue of Microorganisms (GCM) 10K type strain sequencing project: providing services to taxonomists for standard genome sequencing and annotation.</title>
        <authorList>
            <consortium name="The Broad Institute Genomics Platform"/>
            <consortium name="The Broad Institute Genome Sequencing Center for Infectious Disease"/>
            <person name="Wu L."/>
            <person name="Ma J."/>
        </authorList>
    </citation>
    <scope>NUCLEOTIDE SEQUENCE [LARGE SCALE GENOMIC DNA]</scope>
    <source>
        <strain evidence="11">KCTC 52141</strain>
    </source>
</reference>
<feature type="domain" description="PII-uridylyltransferase/Glutamine-synthetase adenylyltransferase" evidence="9">
    <location>
        <begin position="322"/>
        <end position="460"/>
    </location>
</feature>
<evidence type="ECO:0000256" key="5">
    <source>
        <dbReference type="ARBA" id="ARBA00022842"/>
    </source>
</evidence>
<evidence type="ECO:0000259" key="9">
    <source>
        <dbReference type="Pfam" id="PF08335"/>
    </source>
</evidence>
<accession>A0ABV7HWL8</accession>
<keyword evidence="1 7" id="KW-0808">Transferase</keyword>
<evidence type="ECO:0000256" key="4">
    <source>
        <dbReference type="ARBA" id="ARBA00022840"/>
    </source>
</evidence>
<dbReference type="GO" id="GO:0016874">
    <property type="term" value="F:ligase activity"/>
    <property type="evidence" value="ECO:0007669"/>
    <property type="project" value="UniProtKB-KW"/>
</dbReference>
<comment type="caution">
    <text evidence="10">The sequence shown here is derived from an EMBL/GenBank/DDBJ whole genome shotgun (WGS) entry which is preliminary data.</text>
</comment>
<feature type="region of interest" description="Adenylyl removase" evidence="7">
    <location>
        <begin position="1"/>
        <end position="465"/>
    </location>
</feature>
<proteinExistence type="inferred from homology"/>
<feature type="domain" description="Glutamate-ammonia ligase adenylyltransferase repeated" evidence="8">
    <location>
        <begin position="52"/>
        <end position="288"/>
    </location>
</feature>
<sequence length="982" mass="110124">MTDRWKLPAPLSSSADNCLESLQNALVRESVSEPAALIDGIQGAPDASEFMAQLRYVLACSEFVTKTLSVNPAHLIALVSDGLFRPQTSDDIQALSGRLAACADQPELDRTLRLERNRAMVRIIWRDFTRAASMTETTAELSALADTMIHGALNWHYSALTERFGEPVGQESGAVQPLVVLGMGKLGACELNVSSDIDLIFSYPEAGETNGEKKTLSNQEFFVRLGQKLIQSLDTNSADGFVFRVDMRLRPHGQSGALVQNFDAMESYYQSQGRDWERYAMIKARPVAWVTGGESACAELMQLLAPFTYRQYVDFSVIESLRAMKGLINRQVQRKGMDLDVKLGVGGIREIEFVVQLFQLIRGGRDLALRERQVCKLLPLLEQEKYLPEGSGTGLLEAYVFLRNTEHGIQGYQDRQTQSLPIDELDRLRVAVVMGYSDWESFTAALEGHRALVNREFQEVIADPDAEHDVDSESLDAWFSVWEVSDSDQQALEVLTVANWVNAERVLALLDDLRQSRPVLSMQASSRTRLDAFMPRLLHALDQAPEIEAAEGLKRVLPFVEAVARRSAYLVLLVENPTAMQQLVRLSAASPWIADELAAHPILLDELLTPESLYAPPGKDELRDEMRREVLRMSWDDLEGHMESLRYFRSAHALRVAASEVTGALPLMKVSDYLTYIAEVILEHVLALAWENMVARYGFPCRKDGSEEREPNLIIVGYGKLGGIELGHGSDLDLVFIHDTDTQGSTDGEKSVDNQTFYTRLCQRIIHIITTQMPSGKLYEVDMRLRPSGNSGMLVTSLAAYEKYQFTEAWTWEHQAAVRARPVAGDPALAGRFEKVREAVLTRGRDEPTLRHDVIEMREKMRAHLGSSNKKEQLFHLKQDAGGIVDIEFMVQYAVLAWAQKAPKLTQYTDNIRILETLEQVGLMTAETVAQLIEAYKAYRSTGHRLALQRQEAVLQGADEFTAERQQVSDLWQQLMLSPDQA</sequence>
<dbReference type="CDD" id="cd05401">
    <property type="entry name" value="NT_GlnE_GlnD_like"/>
    <property type="match status" value="2"/>
</dbReference>
<feature type="domain" description="Glutamate-ammonia ligase adenylyltransferase repeated" evidence="8">
    <location>
        <begin position="581"/>
        <end position="835"/>
    </location>
</feature>
<comment type="function">
    <text evidence="7">Involved in the regulation of glutamine synthetase GlnA, a key enzyme in the process to assimilate ammonia. When cellular nitrogen levels are high, the C-terminal adenylyl transferase (AT) inactivates GlnA by covalent transfer of an adenylyl group from ATP to specific tyrosine residue of GlnA, thus reducing its activity. Conversely, when nitrogen levels are low, the N-terminal adenylyl removase (AR) activates GlnA by removing the adenylyl group by phosphorolysis, increasing its activity. The regulatory region of GlnE binds the signal transduction protein PII (GlnB) which indicates the nitrogen status of the cell.</text>
</comment>
<evidence type="ECO:0000313" key="11">
    <source>
        <dbReference type="Proteomes" id="UP001595548"/>
    </source>
</evidence>
<evidence type="ECO:0000256" key="6">
    <source>
        <dbReference type="ARBA" id="ARBA00023268"/>
    </source>
</evidence>
<dbReference type="InterPro" id="IPR043519">
    <property type="entry name" value="NT_sf"/>
</dbReference>
<dbReference type="GO" id="GO:0047388">
    <property type="term" value="F:[glutamine synthetase]-adenylyl-L-tyrosine phosphorylase activity"/>
    <property type="evidence" value="ECO:0007669"/>
    <property type="project" value="UniProtKB-EC"/>
</dbReference>
<dbReference type="HAMAP" id="MF_00802">
    <property type="entry name" value="GlnE"/>
    <property type="match status" value="1"/>
</dbReference>
<dbReference type="RefSeq" id="WP_382417741.1">
    <property type="nucleotide sequence ID" value="NZ_AP031500.1"/>
</dbReference>
<comment type="catalytic activity">
    <reaction evidence="7">
        <text>[glutamine synthetase]-O(4)-(5'-adenylyl)-L-tyrosine + phosphate = [glutamine synthetase]-L-tyrosine + ADP</text>
        <dbReference type="Rhea" id="RHEA:43716"/>
        <dbReference type="Rhea" id="RHEA-COMP:10660"/>
        <dbReference type="Rhea" id="RHEA-COMP:10661"/>
        <dbReference type="ChEBI" id="CHEBI:43474"/>
        <dbReference type="ChEBI" id="CHEBI:46858"/>
        <dbReference type="ChEBI" id="CHEBI:83624"/>
        <dbReference type="ChEBI" id="CHEBI:456216"/>
        <dbReference type="EC" id="2.7.7.89"/>
    </reaction>
</comment>
<comment type="cofactor">
    <cofactor evidence="7">
        <name>Mg(2+)</name>
        <dbReference type="ChEBI" id="CHEBI:18420"/>
    </cofactor>
</comment>
<evidence type="ECO:0000256" key="7">
    <source>
        <dbReference type="HAMAP-Rule" id="MF_00802"/>
    </source>
</evidence>
<dbReference type="EMBL" id="JBHRTL010000031">
    <property type="protein sequence ID" value="MFC3156485.1"/>
    <property type="molecule type" value="Genomic_DNA"/>
</dbReference>
<evidence type="ECO:0000259" key="8">
    <source>
        <dbReference type="Pfam" id="PF03710"/>
    </source>
</evidence>
<keyword evidence="3 7" id="KW-0547">Nucleotide-binding</keyword>
<dbReference type="EC" id="2.7.7.89" evidence="7"/>
<dbReference type="Gene3D" id="3.30.460.10">
    <property type="entry name" value="Beta Polymerase, domain 2"/>
    <property type="match status" value="2"/>
</dbReference>
<dbReference type="InterPro" id="IPR023057">
    <property type="entry name" value="GlnE"/>
</dbReference>
<organism evidence="10 11">
    <name type="scientific">Gilvimarinus japonicus</name>
    <dbReference type="NCBI Taxonomy" id="1796469"/>
    <lineage>
        <taxon>Bacteria</taxon>
        <taxon>Pseudomonadati</taxon>
        <taxon>Pseudomonadota</taxon>
        <taxon>Gammaproteobacteria</taxon>
        <taxon>Cellvibrionales</taxon>
        <taxon>Cellvibrionaceae</taxon>
        <taxon>Gilvimarinus</taxon>
    </lineage>
</organism>
<dbReference type="PANTHER" id="PTHR30621:SF0">
    <property type="entry name" value="BIFUNCTIONAL GLUTAMINE SYNTHETASE ADENYLYLTRANSFERASE_ADENYLYL-REMOVING ENZYME"/>
    <property type="match status" value="1"/>
</dbReference>
<gene>
    <name evidence="7 10" type="primary">glnE</name>
    <name evidence="10" type="ORF">ACFOEB_14835</name>
</gene>
<keyword evidence="10" id="KW-0436">Ligase</keyword>
<keyword evidence="6 7" id="KW-0511">Multifunctional enzyme</keyword>
<evidence type="ECO:0000256" key="3">
    <source>
        <dbReference type="ARBA" id="ARBA00022741"/>
    </source>
</evidence>
<dbReference type="InterPro" id="IPR013546">
    <property type="entry name" value="PII_UdlTrfase/GS_AdlTrfase"/>
</dbReference>
<dbReference type="Gene3D" id="1.20.120.330">
    <property type="entry name" value="Nucleotidyltransferases domain 2"/>
    <property type="match status" value="2"/>
</dbReference>
<protein>
    <recommendedName>
        <fullName evidence="7">Bifunctional glutamine synthetase adenylyltransferase/adenylyl-removing enzyme</fullName>
    </recommendedName>
    <alternativeName>
        <fullName evidence="7">ATP:glutamine synthetase adenylyltransferase</fullName>
    </alternativeName>
    <alternativeName>
        <fullName evidence="7">ATase</fullName>
    </alternativeName>
    <domain>
        <recommendedName>
            <fullName evidence="7">Glutamine synthetase adenylyl-L-tyrosine phosphorylase</fullName>
            <ecNumber evidence="7">2.7.7.89</ecNumber>
        </recommendedName>
        <alternativeName>
            <fullName evidence="7">Adenylyl removase</fullName>
            <shortName evidence="7">AR</shortName>
            <shortName evidence="7">AT-N</shortName>
        </alternativeName>
    </domain>
    <domain>
        <recommendedName>
            <fullName evidence="7">Glutamine synthetase adenylyl transferase</fullName>
            <ecNumber evidence="7">2.7.7.42</ecNumber>
        </recommendedName>
        <alternativeName>
            <fullName evidence="7">Adenylyl transferase</fullName>
            <shortName evidence="7">AT</shortName>
            <shortName evidence="7">AT-C</shortName>
        </alternativeName>
    </domain>
</protein>
<dbReference type="EC" id="2.7.7.42" evidence="7"/>
<dbReference type="PANTHER" id="PTHR30621">
    <property type="entry name" value="GLUTAMINE SYNTHETASE ADENYLYLTRANSFERASE"/>
    <property type="match status" value="1"/>
</dbReference>
<keyword evidence="5 7" id="KW-0460">Magnesium</keyword>
<name>A0ABV7HWL8_9GAMM</name>
<dbReference type="InterPro" id="IPR005190">
    <property type="entry name" value="GlnE_rpt_dom"/>
</dbReference>
<dbReference type="Pfam" id="PF08335">
    <property type="entry name" value="GlnD_UR_UTase"/>
    <property type="match status" value="2"/>
</dbReference>
<dbReference type="SUPFAM" id="SSF81593">
    <property type="entry name" value="Nucleotidyltransferase substrate binding subunit/domain"/>
    <property type="match status" value="2"/>
</dbReference>